<keyword evidence="3" id="KW-1185">Reference proteome</keyword>
<dbReference type="PANTHER" id="PTHR24104:SF25">
    <property type="entry name" value="PROTEIN LIN-41"/>
    <property type="match status" value="1"/>
</dbReference>
<protein>
    <recommendedName>
        <fullName evidence="1">SMP-30/Gluconolactonase/LRE-like region domain-containing protein</fullName>
    </recommendedName>
</protein>
<proteinExistence type="predicted"/>
<dbReference type="PANTHER" id="PTHR24104">
    <property type="entry name" value="E3 UBIQUITIN-PROTEIN LIGASE NHLRC1-RELATED"/>
    <property type="match status" value="1"/>
</dbReference>
<comment type="caution">
    <text evidence="2">The sequence shown here is derived from an EMBL/GenBank/DDBJ whole genome shotgun (WGS) entry which is preliminary data.</text>
</comment>
<dbReference type="InterPro" id="IPR050952">
    <property type="entry name" value="TRIM-NHL_E3_ligases"/>
</dbReference>
<dbReference type="Proteomes" id="UP001217089">
    <property type="component" value="Unassembled WGS sequence"/>
</dbReference>
<gene>
    <name evidence="2" type="ORF">KUTeg_021334</name>
</gene>
<sequence>MKNQVIEKSDWLNKFEITTSENTRWFTGGVFLKDDRLLFADRRNKKIRLYDSSGKLIYQHQLNYEPWDVTVGDTSNKVLVSDNESAYIRTYIISETGIREGSSIKVSDIKSGIATLGDQILCSGGGKVEIINYRGSSLKVLEMGYSEYICVSKAKKQFYCTYDHTVSCTTMNGDEVFVYSHPELTYPKGMAMDNHGNLFICAYSSGNIHVVSEDGKQSVDIVSINVGKITQPYSIAFNSTGEKIFVASYKENEPIEIYEVKYD</sequence>
<feature type="domain" description="SMP-30/Gluconolactonase/LRE-like region" evidence="1">
    <location>
        <begin position="161"/>
        <end position="237"/>
    </location>
</feature>
<dbReference type="EMBL" id="JARBDR010000918">
    <property type="protein sequence ID" value="KAJ8302347.1"/>
    <property type="molecule type" value="Genomic_DNA"/>
</dbReference>
<organism evidence="2 3">
    <name type="scientific">Tegillarca granosa</name>
    <name type="common">Malaysian cockle</name>
    <name type="synonym">Anadara granosa</name>
    <dbReference type="NCBI Taxonomy" id="220873"/>
    <lineage>
        <taxon>Eukaryota</taxon>
        <taxon>Metazoa</taxon>
        <taxon>Spiralia</taxon>
        <taxon>Lophotrochozoa</taxon>
        <taxon>Mollusca</taxon>
        <taxon>Bivalvia</taxon>
        <taxon>Autobranchia</taxon>
        <taxon>Pteriomorphia</taxon>
        <taxon>Arcoida</taxon>
        <taxon>Arcoidea</taxon>
        <taxon>Arcidae</taxon>
        <taxon>Tegillarca</taxon>
    </lineage>
</organism>
<dbReference type="InterPro" id="IPR013658">
    <property type="entry name" value="SGL"/>
</dbReference>
<evidence type="ECO:0000313" key="3">
    <source>
        <dbReference type="Proteomes" id="UP001217089"/>
    </source>
</evidence>
<accession>A0ABQ9EAJ5</accession>
<dbReference type="InterPro" id="IPR011042">
    <property type="entry name" value="6-blade_b-propeller_TolB-like"/>
</dbReference>
<name>A0ABQ9EAJ5_TEGGR</name>
<reference evidence="2 3" key="1">
    <citation type="submission" date="2022-12" db="EMBL/GenBank/DDBJ databases">
        <title>Chromosome-level genome of Tegillarca granosa.</title>
        <authorList>
            <person name="Kim J."/>
        </authorList>
    </citation>
    <scope>NUCLEOTIDE SEQUENCE [LARGE SCALE GENOMIC DNA]</scope>
    <source>
        <strain evidence="2">Teg-2019</strain>
        <tissue evidence="2">Adductor muscle</tissue>
    </source>
</reference>
<dbReference type="Gene3D" id="2.120.10.30">
    <property type="entry name" value="TolB, C-terminal domain"/>
    <property type="match status" value="2"/>
</dbReference>
<evidence type="ECO:0000313" key="2">
    <source>
        <dbReference type="EMBL" id="KAJ8302347.1"/>
    </source>
</evidence>
<dbReference type="SUPFAM" id="SSF101898">
    <property type="entry name" value="NHL repeat"/>
    <property type="match status" value="1"/>
</dbReference>
<evidence type="ECO:0000259" key="1">
    <source>
        <dbReference type="Pfam" id="PF08450"/>
    </source>
</evidence>
<dbReference type="Pfam" id="PF08450">
    <property type="entry name" value="SGL"/>
    <property type="match status" value="1"/>
</dbReference>